<dbReference type="EMBL" id="QGMG01000959">
    <property type="protein sequence ID" value="TVY50937.1"/>
    <property type="molecule type" value="Genomic_DNA"/>
</dbReference>
<proteinExistence type="predicted"/>
<evidence type="ECO:0000256" key="4">
    <source>
        <dbReference type="ARBA" id="ARBA00023136"/>
    </source>
</evidence>
<evidence type="ECO:0000256" key="3">
    <source>
        <dbReference type="ARBA" id="ARBA00022989"/>
    </source>
</evidence>
<dbReference type="InterPro" id="IPR029208">
    <property type="entry name" value="COX14"/>
</dbReference>
<dbReference type="OrthoDB" id="4205486at2759"/>
<keyword evidence="8" id="KW-1185">Reference proteome</keyword>
<keyword evidence="3 6" id="KW-1133">Transmembrane helix</keyword>
<evidence type="ECO:0000256" key="5">
    <source>
        <dbReference type="SAM" id="MobiDB-lite"/>
    </source>
</evidence>
<feature type="region of interest" description="Disordered" evidence="5">
    <location>
        <begin position="231"/>
        <end position="276"/>
    </location>
</feature>
<feature type="transmembrane region" description="Helical" evidence="6">
    <location>
        <begin position="79"/>
        <end position="100"/>
    </location>
</feature>
<dbReference type="AlphaFoldDB" id="A0A7D8YYZ4"/>
<protein>
    <submittedName>
        <fullName evidence="7">Uncharacterized protein</fullName>
    </submittedName>
</protein>
<dbReference type="GO" id="GO:0016020">
    <property type="term" value="C:membrane"/>
    <property type="evidence" value="ECO:0007669"/>
    <property type="project" value="UniProtKB-SubCell"/>
</dbReference>
<evidence type="ECO:0000313" key="7">
    <source>
        <dbReference type="EMBL" id="TVY50937.1"/>
    </source>
</evidence>
<keyword evidence="2 6" id="KW-0812">Transmembrane</keyword>
<gene>
    <name evidence="7" type="ORF">LCER1_G007032</name>
</gene>
<feature type="compositionally biased region" description="Polar residues" evidence="5">
    <location>
        <begin position="1"/>
        <end position="17"/>
    </location>
</feature>
<reference evidence="7 8" key="1">
    <citation type="submission" date="2018-05" db="EMBL/GenBank/DDBJ databases">
        <title>Whole genome sequencing for identification of molecular markers to develop diagnostic detection tools for the regulated plant pathogen Lachnellula willkommii.</title>
        <authorList>
            <person name="Giroux E."/>
            <person name="Bilodeau G."/>
        </authorList>
    </citation>
    <scope>NUCLEOTIDE SEQUENCE [LARGE SCALE GENOMIC DNA]</scope>
    <source>
        <strain evidence="7 8">CBS 625.97</strain>
    </source>
</reference>
<dbReference type="Proteomes" id="UP000481288">
    <property type="component" value="Unassembled WGS sequence"/>
</dbReference>
<evidence type="ECO:0000256" key="1">
    <source>
        <dbReference type="ARBA" id="ARBA00004167"/>
    </source>
</evidence>
<feature type="compositionally biased region" description="Polar residues" evidence="5">
    <location>
        <begin position="256"/>
        <end position="269"/>
    </location>
</feature>
<comment type="subcellular location">
    <subcellularLocation>
        <location evidence="1">Membrane</location>
        <topology evidence="1">Single-pass membrane protein</topology>
    </subcellularLocation>
</comment>
<organism evidence="7 8">
    <name type="scientific">Lachnellula cervina</name>
    <dbReference type="NCBI Taxonomy" id="1316786"/>
    <lineage>
        <taxon>Eukaryota</taxon>
        <taxon>Fungi</taxon>
        <taxon>Dikarya</taxon>
        <taxon>Ascomycota</taxon>
        <taxon>Pezizomycotina</taxon>
        <taxon>Leotiomycetes</taxon>
        <taxon>Helotiales</taxon>
        <taxon>Lachnaceae</taxon>
        <taxon>Lachnellula</taxon>
    </lineage>
</organism>
<sequence>MPKSATDATRFTSTTPHASAKPPPSRPQRKGTPGPAGETPQEKVARLRAAADRARNAQVTTMDRLLVRGRVWADRAHKFTALSLIGATFIAGGVTVYALGDMMVYNRKKRAEFFAEQKAQHASAIENARRKIKTGSATEEDIRFIDMEDAHAAEVEAKARAKAEKKENSIFNKGKRFLFSGLKKEEGGDELGTGENRLGYEGLSEEDDVMGERESDIVRAIEEKKMGIADKAKHAFENEKERQRSGGPLDRIGAPLNTNGDEQPKSNGWFSWITGR</sequence>
<feature type="region of interest" description="Disordered" evidence="5">
    <location>
        <begin position="1"/>
        <end position="42"/>
    </location>
</feature>
<feature type="compositionally biased region" description="Basic and acidic residues" evidence="5">
    <location>
        <begin position="231"/>
        <end position="244"/>
    </location>
</feature>
<dbReference type="Pfam" id="PF14880">
    <property type="entry name" value="COX14"/>
    <property type="match status" value="1"/>
</dbReference>
<keyword evidence="4 6" id="KW-0472">Membrane</keyword>
<evidence type="ECO:0000313" key="8">
    <source>
        <dbReference type="Proteomes" id="UP000481288"/>
    </source>
</evidence>
<evidence type="ECO:0000256" key="6">
    <source>
        <dbReference type="SAM" id="Phobius"/>
    </source>
</evidence>
<comment type="caution">
    <text evidence="7">The sequence shown here is derived from an EMBL/GenBank/DDBJ whole genome shotgun (WGS) entry which is preliminary data.</text>
</comment>
<accession>A0A7D8YYZ4</accession>
<evidence type="ECO:0000256" key="2">
    <source>
        <dbReference type="ARBA" id="ARBA00022692"/>
    </source>
</evidence>
<name>A0A7D8YYZ4_9HELO</name>